<dbReference type="OrthoDB" id="9810297at2"/>
<evidence type="ECO:0000256" key="4">
    <source>
        <dbReference type="ARBA" id="ARBA00022691"/>
    </source>
</evidence>
<feature type="binding site" evidence="6">
    <location>
        <position position="286"/>
    </location>
    <ligand>
        <name>S-adenosyl-L-methionine</name>
        <dbReference type="ChEBI" id="CHEBI:59789"/>
    </ligand>
</feature>
<evidence type="ECO:0000313" key="8">
    <source>
        <dbReference type="EMBL" id="AHM05318.1"/>
    </source>
</evidence>
<dbReference type="KEGG" id="red:roselon_03042"/>
<dbReference type="SUPFAM" id="SSF53335">
    <property type="entry name" value="S-adenosyl-L-methionine-dependent methyltransferases"/>
    <property type="match status" value="1"/>
</dbReference>
<evidence type="ECO:0000259" key="7">
    <source>
        <dbReference type="PROSITE" id="PS51686"/>
    </source>
</evidence>
<dbReference type="STRING" id="1294273.roselon_03042"/>
<dbReference type="PATRIC" id="fig|1294273.3.peg.3003"/>
<dbReference type="PANTHER" id="PTHR22807">
    <property type="entry name" value="NOP2 YEAST -RELATED NOL1/NOP2/FMU SUN DOMAIN-CONTAINING"/>
    <property type="match status" value="1"/>
</dbReference>
<keyword evidence="4 6" id="KW-0949">S-adenosyl-L-methionine</keyword>
<organism evidence="8 9">
    <name type="scientific">Roseicyclus elongatus DSM 19469</name>
    <dbReference type="NCBI Taxonomy" id="1294273"/>
    <lineage>
        <taxon>Bacteria</taxon>
        <taxon>Pseudomonadati</taxon>
        <taxon>Pseudomonadota</taxon>
        <taxon>Alphaproteobacteria</taxon>
        <taxon>Rhodobacterales</taxon>
        <taxon>Roseobacteraceae</taxon>
        <taxon>Roseicyclus</taxon>
    </lineage>
</organism>
<dbReference type="Gene3D" id="3.40.50.150">
    <property type="entry name" value="Vaccinia Virus protein VP39"/>
    <property type="match status" value="1"/>
</dbReference>
<dbReference type="AlphaFoldDB" id="W8RVK3"/>
<evidence type="ECO:0000256" key="6">
    <source>
        <dbReference type="PROSITE-ProRule" id="PRU01023"/>
    </source>
</evidence>
<dbReference type="InterPro" id="IPR001678">
    <property type="entry name" value="MeTrfase_RsmB-F_NOP2_dom"/>
</dbReference>
<dbReference type="EMBL" id="CP004372">
    <property type="protein sequence ID" value="AHM05318.1"/>
    <property type="molecule type" value="Genomic_DNA"/>
</dbReference>
<gene>
    <name evidence="8" type="ORF">roselon_03042</name>
</gene>
<sequence>MTPAARVAAAIAVLDDWRDGMAAEQALTRWARGARYAGSKDRAAVRDHVYDVLRRAESCARMGGGRTGRALLLGLLQLQGADPAQVFTGLGHAPPPLTAAEAAPPAAPPPADCDVPAWLRAPLAAAVDAPDALFASFSERAPLWLRVNRRRGTPAEVIASLASDGVAARATPLCATALEVTEGARALRRAAAYLGGQVEPQDLSVQRAIARVDWPKTGRILDYCAGGGGKALALADRSAARLFAHDADPRRMADLGPRAERAGVEIVQLATSDLQRVGPFDAVLCDVPCSGSGTWRRDPEAKWRLTPARLDKLKATQDAILDAAVPMVRPGGHLVYMTCSLLEVENQARIAAFLARHPGWALRHQALDTPLTASDGFFCALLTRSE</sequence>
<dbReference type="PROSITE" id="PS51686">
    <property type="entry name" value="SAM_MT_RSMB_NOP"/>
    <property type="match status" value="1"/>
</dbReference>
<protein>
    <submittedName>
        <fullName evidence="8">Sun protein</fullName>
    </submittedName>
</protein>
<comment type="similarity">
    <text evidence="1 6">Belongs to the class I-like SAM-binding methyltransferase superfamily. RsmB/NOP family.</text>
</comment>
<accession>W8RVK3</accession>
<dbReference type="RefSeq" id="WP_025312993.1">
    <property type="nucleotide sequence ID" value="NZ_CP004372.1"/>
</dbReference>
<dbReference type="Pfam" id="PF22458">
    <property type="entry name" value="RsmF-B_ferredox"/>
    <property type="match status" value="1"/>
</dbReference>
<dbReference type="CDD" id="cd02440">
    <property type="entry name" value="AdoMet_MTases"/>
    <property type="match status" value="1"/>
</dbReference>
<dbReference type="PROSITE" id="PS01153">
    <property type="entry name" value="NOL1_NOP2_SUN"/>
    <property type="match status" value="1"/>
</dbReference>
<dbReference type="eggNOG" id="COG0144">
    <property type="taxonomic scope" value="Bacteria"/>
</dbReference>
<reference evidence="8 9" key="1">
    <citation type="submission" date="2013-03" db="EMBL/GenBank/DDBJ databases">
        <authorList>
            <person name="Fiebig A."/>
            <person name="Goeker M."/>
            <person name="Klenk H.-P.P."/>
        </authorList>
    </citation>
    <scope>NUCLEOTIDE SEQUENCE [LARGE SCALE GENOMIC DNA]</scope>
    <source>
        <strain evidence="9">DSM 19469</strain>
    </source>
</reference>
<dbReference type="GO" id="GO:0001510">
    <property type="term" value="P:RNA methylation"/>
    <property type="evidence" value="ECO:0007669"/>
    <property type="project" value="InterPro"/>
</dbReference>
<dbReference type="Pfam" id="PF01189">
    <property type="entry name" value="Methyltr_RsmB-F"/>
    <property type="match status" value="1"/>
</dbReference>
<dbReference type="GO" id="GO:0008173">
    <property type="term" value="F:RNA methyltransferase activity"/>
    <property type="evidence" value="ECO:0007669"/>
    <property type="project" value="InterPro"/>
</dbReference>
<evidence type="ECO:0000256" key="5">
    <source>
        <dbReference type="ARBA" id="ARBA00022884"/>
    </source>
</evidence>
<keyword evidence="2 6" id="KW-0489">Methyltransferase</keyword>
<dbReference type="InterPro" id="IPR054728">
    <property type="entry name" value="RsmB-like_ferredoxin"/>
</dbReference>
<dbReference type="InterPro" id="IPR023267">
    <property type="entry name" value="RCMT"/>
</dbReference>
<dbReference type="PANTHER" id="PTHR22807:SF53">
    <property type="entry name" value="RIBOSOMAL RNA SMALL SUBUNIT METHYLTRANSFERASE B-RELATED"/>
    <property type="match status" value="1"/>
</dbReference>
<evidence type="ECO:0000256" key="2">
    <source>
        <dbReference type="ARBA" id="ARBA00022603"/>
    </source>
</evidence>
<evidence type="ECO:0000256" key="1">
    <source>
        <dbReference type="ARBA" id="ARBA00007494"/>
    </source>
</evidence>
<proteinExistence type="inferred from homology"/>
<dbReference type="InterPro" id="IPR018314">
    <property type="entry name" value="RsmB/NOL1/NOP2-like_CS"/>
</dbReference>
<feature type="binding site" evidence="6">
    <location>
        <position position="246"/>
    </location>
    <ligand>
        <name>S-adenosyl-L-methionine</name>
        <dbReference type="ChEBI" id="CHEBI:59789"/>
    </ligand>
</feature>
<keyword evidence="9" id="KW-1185">Reference proteome</keyword>
<dbReference type="PRINTS" id="PR02008">
    <property type="entry name" value="RCMTFAMILY"/>
</dbReference>
<evidence type="ECO:0000313" key="9">
    <source>
        <dbReference type="Proteomes" id="UP000019593"/>
    </source>
</evidence>
<name>W8RVK3_9RHOB</name>
<evidence type="ECO:0000256" key="3">
    <source>
        <dbReference type="ARBA" id="ARBA00022679"/>
    </source>
</evidence>
<keyword evidence="5 6" id="KW-0694">RNA-binding</keyword>
<feature type="active site" description="Nucleophile" evidence="6">
    <location>
        <position position="339"/>
    </location>
</feature>
<dbReference type="InterPro" id="IPR029063">
    <property type="entry name" value="SAM-dependent_MTases_sf"/>
</dbReference>
<keyword evidence="3 6" id="KW-0808">Transferase</keyword>
<comment type="caution">
    <text evidence="6">Lacks conserved residue(s) required for the propagation of feature annotation.</text>
</comment>
<dbReference type="HOGENOM" id="CLU_005316_0_2_5"/>
<dbReference type="GO" id="GO:0003723">
    <property type="term" value="F:RNA binding"/>
    <property type="evidence" value="ECO:0007669"/>
    <property type="project" value="UniProtKB-UniRule"/>
</dbReference>
<dbReference type="InterPro" id="IPR049560">
    <property type="entry name" value="MeTrfase_RsmB-F_NOP2_cat"/>
</dbReference>
<feature type="domain" description="SAM-dependent MTase RsmB/NOP-type" evidence="7">
    <location>
        <begin position="133"/>
        <end position="386"/>
    </location>
</feature>
<dbReference type="Proteomes" id="UP000019593">
    <property type="component" value="Chromosome"/>
</dbReference>